<dbReference type="EMBL" id="AWSE01000097">
    <property type="protein sequence ID" value="ERH23410.1"/>
    <property type="molecule type" value="Genomic_DNA"/>
</dbReference>
<protein>
    <submittedName>
        <fullName evidence="2">Uncharacterized protein</fullName>
    </submittedName>
</protein>
<dbReference type="HOGENOM" id="CLU_2968947_0_0_11"/>
<feature type="compositionally biased region" description="Basic and acidic residues" evidence="1">
    <location>
        <begin position="36"/>
        <end position="47"/>
    </location>
</feature>
<name>U1Q6E2_9ACTO</name>
<sequence length="58" mass="6005">MDGGWGSGASGDIDRVIGVAGIDRENGSGMIARGYRSERECGRGRSGDEEDSGCGNIR</sequence>
<dbReference type="Proteomes" id="UP000016536">
    <property type="component" value="Unassembled WGS sequence"/>
</dbReference>
<evidence type="ECO:0000313" key="2">
    <source>
        <dbReference type="EMBL" id="ERH23410.1"/>
    </source>
</evidence>
<proteinExistence type="predicted"/>
<evidence type="ECO:0000256" key="1">
    <source>
        <dbReference type="SAM" id="MobiDB-lite"/>
    </source>
</evidence>
<feature type="region of interest" description="Disordered" evidence="1">
    <location>
        <begin position="36"/>
        <end position="58"/>
    </location>
</feature>
<evidence type="ECO:0000313" key="3">
    <source>
        <dbReference type="Proteomes" id="UP000016536"/>
    </source>
</evidence>
<accession>U1Q6E2</accession>
<gene>
    <name evidence="2" type="ORF">HMPREF1979_01809</name>
</gene>
<dbReference type="AlphaFoldDB" id="U1Q6E2"/>
<comment type="caution">
    <text evidence="2">The sequence shown here is derived from an EMBL/GenBank/DDBJ whole genome shotgun (WGS) entry which is preliminary data.</text>
</comment>
<organism evidence="2 3">
    <name type="scientific">Actinomyces johnsonii F0542</name>
    <dbReference type="NCBI Taxonomy" id="1321818"/>
    <lineage>
        <taxon>Bacteria</taxon>
        <taxon>Bacillati</taxon>
        <taxon>Actinomycetota</taxon>
        <taxon>Actinomycetes</taxon>
        <taxon>Actinomycetales</taxon>
        <taxon>Actinomycetaceae</taxon>
        <taxon>Actinomyces</taxon>
    </lineage>
</organism>
<keyword evidence="3" id="KW-1185">Reference proteome</keyword>
<reference evidence="2 3" key="1">
    <citation type="submission" date="2013-08" db="EMBL/GenBank/DDBJ databases">
        <authorList>
            <person name="Weinstock G."/>
            <person name="Sodergren E."/>
            <person name="Wylie T."/>
            <person name="Fulton L."/>
            <person name="Fulton R."/>
            <person name="Fronick C."/>
            <person name="O'Laughlin M."/>
            <person name="Godfrey J."/>
            <person name="Miner T."/>
            <person name="Herter B."/>
            <person name="Appelbaum E."/>
            <person name="Cordes M."/>
            <person name="Lek S."/>
            <person name="Wollam A."/>
            <person name="Pepin K.H."/>
            <person name="Palsikar V.B."/>
            <person name="Mitreva M."/>
            <person name="Wilson R.K."/>
        </authorList>
    </citation>
    <scope>NUCLEOTIDE SEQUENCE [LARGE SCALE GENOMIC DNA]</scope>
    <source>
        <strain evidence="2 3">F0542</strain>
    </source>
</reference>